<evidence type="ECO:0000313" key="16">
    <source>
        <dbReference type="Proteomes" id="UP000019269"/>
    </source>
</evidence>
<reference evidence="15" key="1">
    <citation type="submission" date="2013-02" db="EMBL/GenBank/DDBJ databases">
        <title>Comparative genomics of Borrelia species.</title>
        <authorList>
            <person name="Schwan T.G."/>
            <person name="Raffel S.J."/>
            <person name="Porcella S.F."/>
        </authorList>
    </citation>
    <scope>NUCLEOTIDE SEQUENCE [LARGE SCALE GENOMIC DNA]</scope>
    <source>
        <strain evidence="15">YOR</strain>
    </source>
</reference>
<feature type="binding site" evidence="11">
    <location>
        <position position="286"/>
    </location>
    <ligand>
        <name>NAD(+)</name>
        <dbReference type="ChEBI" id="CHEBI:57540"/>
    </ligand>
</feature>
<dbReference type="Gene3D" id="3.40.50.10190">
    <property type="entry name" value="BRCT domain"/>
    <property type="match status" value="1"/>
</dbReference>
<keyword evidence="7 11" id="KW-0460">Magnesium</keyword>
<dbReference type="SMART" id="SM00278">
    <property type="entry name" value="HhH1"/>
    <property type="match status" value="2"/>
</dbReference>
<dbReference type="SUPFAM" id="SSF52113">
    <property type="entry name" value="BRCT domain"/>
    <property type="match status" value="1"/>
</dbReference>
<evidence type="ECO:0000256" key="2">
    <source>
        <dbReference type="ARBA" id="ARBA00022598"/>
    </source>
</evidence>
<comment type="cofactor">
    <cofactor evidence="11">
        <name>Mg(2+)</name>
        <dbReference type="ChEBI" id="CHEBI:18420"/>
    </cofactor>
    <cofactor evidence="11">
        <name>Mn(2+)</name>
        <dbReference type="ChEBI" id="CHEBI:29035"/>
    </cofactor>
</comment>
<name>A0ABM5PIH3_9SPIR</name>
<feature type="domain" description="NAD-dependent DNA ligase N-terminal" evidence="14">
    <location>
        <begin position="4"/>
        <end position="438"/>
    </location>
</feature>
<evidence type="ECO:0000256" key="3">
    <source>
        <dbReference type="ARBA" id="ARBA00022705"/>
    </source>
</evidence>
<dbReference type="InterPro" id="IPR001357">
    <property type="entry name" value="BRCT_dom"/>
</dbReference>
<keyword evidence="6 11" id="KW-0862">Zinc</keyword>
<organism evidence="15 16">
    <name type="scientific">Borrelia nietonii YOR</name>
    <dbReference type="NCBI Taxonomy" id="1293576"/>
    <lineage>
        <taxon>Bacteria</taxon>
        <taxon>Pseudomonadati</taxon>
        <taxon>Spirochaetota</taxon>
        <taxon>Spirochaetia</taxon>
        <taxon>Spirochaetales</taxon>
        <taxon>Borreliaceae</taxon>
        <taxon>Borrelia</taxon>
        <taxon>Borrelia nietonii</taxon>
    </lineage>
</organism>
<dbReference type="InterPro" id="IPR004150">
    <property type="entry name" value="NAD_DNA_ligase_OB"/>
</dbReference>
<evidence type="ECO:0000256" key="6">
    <source>
        <dbReference type="ARBA" id="ARBA00022833"/>
    </source>
</evidence>
<keyword evidence="4 11" id="KW-0479">Metal-binding</keyword>
<feature type="domain" description="BRCT" evidence="13">
    <location>
        <begin position="591"/>
        <end position="668"/>
    </location>
</feature>
<feature type="binding site" evidence="11">
    <location>
        <position position="401"/>
    </location>
    <ligand>
        <name>Zn(2+)</name>
        <dbReference type="ChEBI" id="CHEBI:29105"/>
    </ligand>
</feature>
<dbReference type="InterPro" id="IPR013839">
    <property type="entry name" value="DNAligase_adenylation"/>
</dbReference>
<keyword evidence="3 11" id="KW-0235">DNA replication</keyword>
<feature type="binding site" evidence="11">
    <location>
        <position position="115"/>
    </location>
    <ligand>
        <name>NAD(+)</name>
        <dbReference type="ChEBI" id="CHEBI:57540"/>
    </ligand>
</feature>
<gene>
    <name evidence="11" type="primary">ligA</name>
    <name evidence="15" type="ORF">BHY_0596</name>
</gene>
<dbReference type="InterPro" id="IPR001679">
    <property type="entry name" value="DNA_ligase"/>
</dbReference>
<evidence type="ECO:0000256" key="1">
    <source>
        <dbReference type="ARBA" id="ARBA00004067"/>
    </source>
</evidence>
<feature type="binding site" evidence="11">
    <location>
        <position position="172"/>
    </location>
    <ligand>
        <name>NAD(+)</name>
        <dbReference type="ChEBI" id="CHEBI:57540"/>
    </ligand>
</feature>
<dbReference type="NCBIfam" id="TIGR00575">
    <property type="entry name" value="dnlj"/>
    <property type="match status" value="1"/>
</dbReference>
<dbReference type="InterPro" id="IPR010994">
    <property type="entry name" value="RuvA_2-like"/>
</dbReference>
<dbReference type="NCBIfam" id="NF005932">
    <property type="entry name" value="PRK07956.1"/>
    <property type="match status" value="1"/>
</dbReference>
<evidence type="ECO:0000259" key="14">
    <source>
        <dbReference type="SMART" id="SM00532"/>
    </source>
</evidence>
<keyword evidence="2 11" id="KW-0436">Ligase</keyword>
<dbReference type="Gene3D" id="3.30.470.30">
    <property type="entry name" value="DNA ligase/mRNA capping enzyme"/>
    <property type="match status" value="1"/>
</dbReference>
<protein>
    <recommendedName>
        <fullName evidence="11">DNA ligase</fullName>
        <ecNumber evidence="11">6.5.1.2</ecNumber>
    </recommendedName>
    <alternativeName>
        <fullName evidence="11">Polydeoxyribonucleotide synthase [NAD(+)]</fullName>
    </alternativeName>
</protein>
<dbReference type="RefSeq" id="WP_025434080.1">
    <property type="nucleotide sequence ID" value="NZ_CP004146.1"/>
</dbReference>
<dbReference type="InterPro" id="IPR036420">
    <property type="entry name" value="BRCT_dom_sf"/>
</dbReference>
<dbReference type="InterPro" id="IPR013840">
    <property type="entry name" value="DNAligase_N"/>
</dbReference>
<dbReference type="SUPFAM" id="SSF56091">
    <property type="entry name" value="DNA ligase/mRNA capping enzyme, catalytic domain"/>
    <property type="match status" value="1"/>
</dbReference>
<dbReference type="Pfam" id="PF03120">
    <property type="entry name" value="OB_DNA_ligase"/>
    <property type="match status" value="1"/>
</dbReference>
<comment type="catalytic activity">
    <reaction evidence="10 11">
        <text>NAD(+) + (deoxyribonucleotide)n-3'-hydroxyl + 5'-phospho-(deoxyribonucleotide)m = (deoxyribonucleotide)n+m + AMP + beta-nicotinamide D-nucleotide.</text>
        <dbReference type="EC" id="6.5.1.2"/>
    </reaction>
</comment>
<dbReference type="CDD" id="cd00114">
    <property type="entry name" value="LIGANc"/>
    <property type="match status" value="1"/>
</dbReference>
<dbReference type="SUPFAM" id="SSF47781">
    <property type="entry name" value="RuvA domain 2-like"/>
    <property type="match status" value="1"/>
</dbReference>
<evidence type="ECO:0000256" key="4">
    <source>
        <dbReference type="ARBA" id="ARBA00022723"/>
    </source>
</evidence>
<dbReference type="PIRSF" id="PIRSF001604">
    <property type="entry name" value="LigA"/>
    <property type="match status" value="1"/>
</dbReference>
<feature type="binding site" evidence="11">
    <location>
        <position position="310"/>
    </location>
    <ligand>
        <name>NAD(+)</name>
        <dbReference type="ChEBI" id="CHEBI:57540"/>
    </ligand>
</feature>
<feature type="binding site" evidence="11">
    <location>
        <position position="422"/>
    </location>
    <ligand>
        <name>Zn(2+)</name>
        <dbReference type="ChEBI" id="CHEBI:29105"/>
    </ligand>
</feature>
<keyword evidence="16" id="KW-1185">Reference proteome</keyword>
<keyword evidence="9 11" id="KW-0234">DNA repair</keyword>
<feature type="binding site" evidence="11">
    <location>
        <begin position="82"/>
        <end position="83"/>
    </location>
    <ligand>
        <name>NAD(+)</name>
        <dbReference type="ChEBI" id="CHEBI:57540"/>
    </ligand>
</feature>
<evidence type="ECO:0000313" key="15">
    <source>
        <dbReference type="EMBL" id="AHH03547.1"/>
    </source>
</evidence>
<feature type="binding site" evidence="11">
    <location>
        <position position="417"/>
    </location>
    <ligand>
        <name>Zn(2+)</name>
        <dbReference type="ChEBI" id="CHEBI:29105"/>
    </ligand>
</feature>
<feature type="binding site" evidence="11">
    <location>
        <position position="404"/>
    </location>
    <ligand>
        <name>Zn(2+)</name>
        <dbReference type="ChEBI" id="CHEBI:29105"/>
    </ligand>
</feature>
<dbReference type="Gene3D" id="1.10.287.610">
    <property type="entry name" value="Helix hairpin bin"/>
    <property type="match status" value="1"/>
</dbReference>
<dbReference type="Pfam" id="PF01653">
    <property type="entry name" value="DNA_ligase_aden"/>
    <property type="match status" value="1"/>
</dbReference>
<sequence length="669" mass="75645">MIEDVEDEILRLKNIIKRWNREYYVDSSPSVGDLTYDKALLRLQDLESKYPEYKTLDSPTFRFGSDLLNDFEEVKHSFPILSLDKTYDIKGLSLWIEKMVLESSSSGLHTGISVEPKIDGCSIVLHYKDGILEKALTRGDGRVGNDVTENVKTIRNVPLRIDEKIELVLRGEIYITKENFLKINHTLKNPYVNARNLASGILRRISSKEVANFPLDIFVYDILYSSLKPNTNHDAFDKLKQFGFKVNPFCEFFGGKNLEAGIIAHVKKIEALRDSFEYEIDGVVLKIDSFILRKILGSTSHHPKWSIAYKFESCTGMSKVVDIIVQVGRSGKITPVAHVEKVLVAGASITNASLYNQDYIDSVGLNVGDIVVISRRGDVIPAVDFVIEKLAVGSFKIPSNCPSCKMTLIKEGAHLFCVNRHCSCRIIEQVKYFCSKKCMNIVGLSGKTIEFLFEKKFISSEVELYTFNCDRLINLKGFNLKRINNLKRSIEDSKSRPFRKLLLGMGIKDLGESTILVLINNNLNSFDIISTLCKNKEDALARLLKIKGIGERIALNIIEAFNDKTILDKFNFFKELGFKMEEDNTNDAADDSFLFGKKFCITGSFKGYSRDVLIEKLIKKGAVFRSSVTKRLDFLLVGEKFGSKVQKANNLGIKTLSLFDIKDFVDLDD</sequence>
<keyword evidence="8 11" id="KW-0520">NAD</keyword>
<dbReference type="EMBL" id="CP004146">
    <property type="protein sequence ID" value="AHH03547.1"/>
    <property type="molecule type" value="Genomic_DNA"/>
</dbReference>
<dbReference type="CDD" id="cd17748">
    <property type="entry name" value="BRCT_DNA_ligase_like"/>
    <property type="match status" value="1"/>
</dbReference>
<evidence type="ECO:0000259" key="13">
    <source>
        <dbReference type="SMART" id="SM00292"/>
    </source>
</evidence>
<dbReference type="Gene3D" id="1.10.150.20">
    <property type="entry name" value="5' to 3' exonuclease, C-terminal subdomain"/>
    <property type="match status" value="2"/>
</dbReference>
<feature type="domain" description="Helix-hairpin-helix DNA-binding motif class 1" evidence="12">
    <location>
        <begin position="470"/>
        <end position="489"/>
    </location>
</feature>
<evidence type="ECO:0000256" key="5">
    <source>
        <dbReference type="ARBA" id="ARBA00022763"/>
    </source>
</evidence>
<dbReference type="Gene3D" id="2.40.50.140">
    <property type="entry name" value="Nucleic acid-binding proteins"/>
    <property type="match status" value="1"/>
</dbReference>
<evidence type="ECO:0000259" key="12">
    <source>
        <dbReference type="SMART" id="SM00278"/>
    </source>
</evidence>
<comment type="similarity">
    <text evidence="11">Belongs to the NAD-dependent DNA ligase family. LigA subfamily.</text>
</comment>
<dbReference type="HAMAP" id="MF_01588">
    <property type="entry name" value="DNA_ligase_A"/>
    <property type="match status" value="1"/>
</dbReference>
<dbReference type="InterPro" id="IPR012340">
    <property type="entry name" value="NA-bd_OB-fold"/>
</dbReference>
<keyword evidence="5 11" id="KW-0227">DNA damage</keyword>
<dbReference type="Proteomes" id="UP000019269">
    <property type="component" value="Chromosome"/>
</dbReference>
<evidence type="ECO:0000256" key="11">
    <source>
        <dbReference type="HAMAP-Rule" id="MF_01588"/>
    </source>
</evidence>
<dbReference type="EC" id="6.5.1.2" evidence="11"/>
<comment type="function">
    <text evidence="1 11">DNA ligase that catalyzes the formation of phosphodiester linkages between 5'-phosphoryl and 3'-hydroxyl groups in double-stranded DNA using NAD as a coenzyme and as the energy source for the reaction. It is essential for DNA replication and repair of damaged DNA.</text>
</comment>
<feature type="binding site" evidence="11">
    <location>
        <position position="138"/>
    </location>
    <ligand>
        <name>NAD(+)</name>
        <dbReference type="ChEBI" id="CHEBI:57540"/>
    </ligand>
</feature>
<feature type="binding site" evidence="11">
    <location>
        <begin position="33"/>
        <end position="37"/>
    </location>
    <ligand>
        <name>NAD(+)</name>
        <dbReference type="ChEBI" id="CHEBI:57540"/>
    </ligand>
</feature>
<dbReference type="InterPro" id="IPR003583">
    <property type="entry name" value="Hlx-hairpin-Hlx_DNA-bd_motif"/>
</dbReference>
<dbReference type="SMART" id="SM00292">
    <property type="entry name" value="BRCT"/>
    <property type="match status" value="1"/>
</dbReference>
<dbReference type="SUPFAM" id="SSF50249">
    <property type="entry name" value="Nucleic acid-binding proteins"/>
    <property type="match status" value="1"/>
</dbReference>
<evidence type="ECO:0000256" key="9">
    <source>
        <dbReference type="ARBA" id="ARBA00023204"/>
    </source>
</evidence>
<evidence type="ECO:0000256" key="8">
    <source>
        <dbReference type="ARBA" id="ARBA00023027"/>
    </source>
</evidence>
<evidence type="ECO:0000256" key="7">
    <source>
        <dbReference type="ARBA" id="ARBA00022842"/>
    </source>
</evidence>
<evidence type="ECO:0000256" key="10">
    <source>
        <dbReference type="ARBA" id="ARBA00034005"/>
    </source>
</evidence>
<dbReference type="NCBIfam" id="NF010930">
    <property type="entry name" value="PRK14350.1"/>
    <property type="match status" value="1"/>
</dbReference>
<proteinExistence type="inferred from homology"/>
<keyword evidence="11" id="KW-0464">Manganese</keyword>
<accession>A0ABM5PIH3</accession>
<dbReference type="Pfam" id="PF00533">
    <property type="entry name" value="BRCT"/>
    <property type="match status" value="1"/>
</dbReference>
<dbReference type="SMART" id="SM00532">
    <property type="entry name" value="LIGANc"/>
    <property type="match status" value="1"/>
</dbReference>
<dbReference type="GO" id="GO:0003911">
    <property type="term" value="F:DNA ligase (NAD+) activity"/>
    <property type="evidence" value="ECO:0007669"/>
    <property type="project" value="UniProtKB-EC"/>
</dbReference>
<feature type="domain" description="Helix-hairpin-helix DNA-binding motif class 1" evidence="12">
    <location>
        <begin position="541"/>
        <end position="560"/>
    </location>
</feature>
<feature type="active site" description="N6-AMP-lysine intermediate" evidence="11">
    <location>
        <position position="117"/>
    </location>
</feature>